<dbReference type="SUPFAM" id="SSF64167">
    <property type="entry name" value="SurE-like"/>
    <property type="match status" value="1"/>
</dbReference>
<reference evidence="6 7" key="1">
    <citation type="submission" date="2018-10" db="EMBL/GenBank/DDBJ databases">
        <title>Natrarchaeobius chitinivorans gen. nov., sp. nov., and Natrarchaeobius haloalkaliphilus sp. nov., alkaliphilic, chitin-utilizing haloarchaea from hypersaline alkaline lakes.</title>
        <authorList>
            <person name="Sorokin D.Y."/>
            <person name="Elcheninov A.G."/>
            <person name="Kostrikina N.A."/>
            <person name="Bale N.J."/>
            <person name="Sinninghe Damste J.S."/>
            <person name="Khijniak T.V."/>
            <person name="Kublanov I.V."/>
            <person name="Toshchakov S.V."/>
        </authorList>
    </citation>
    <scope>NUCLEOTIDE SEQUENCE [LARGE SCALE GENOMIC DNA]</scope>
    <source>
        <strain evidence="6 7">AArcht4T</strain>
    </source>
</reference>
<dbReference type="NCBIfam" id="TIGR00087">
    <property type="entry name" value="surE"/>
    <property type="match status" value="1"/>
</dbReference>
<comment type="catalytic activity">
    <reaction evidence="4">
        <text>a ribonucleoside 5'-phosphate + H2O = a ribonucleoside + phosphate</text>
        <dbReference type="Rhea" id="RHEA:12484"/>
        <dbReference type="ChEBI" id="CHEBI:15377"/>
        <dbReference type="ChEBI" id="CHEBI:18254"/>
        <dbReference type="ChEBI" id="CHEBI:43474"/>
        <dbReference type="ChEBI" id="CHEBI:58043"/>
        <dbReference type="EC" id="3.1.3.5"/>
    </reaction>
</comment>
<keyword evidence="3 4" id="KW-0378">Hydrolase</keyword>
<organism evidence="6 7">
    <name type="scientific">Natrarchaeobius chitinivorans</name>
    <dbReference type="NCBI Taxonomy" id="1679083"/>
    <lineage>
        <taxon>Archaea</taxon>
        <taxon>Methanobacteriati</taxon>
        <taxon>Methanobacteriota</taxon>
        <taxon>Stenosarchaea group</taxon>
        <taxon>Halobacteria</taxon>
        <taxon>Halobacteriales</taxon>
        <taxon>Natrialbaceae</taxon>
        <taxon>Natrarchaeobius</taxon>
    </lineage>
</organism>
<comment type="cofactor">
    <cofactor evidence="4">
        <name>a divalent metal cation</name>
        <dbReference type="ChEBI" id="CHEBI:60240"/>
    </cofactor>
    <text evidence="4">Binds 1 divalent metal cation per subunit.</text>
</comment>
<proteinExistence type="inferred from homology"/>
<dbReference type="AlphaFoldDB" id="A0A3N6P8B5"/>
<dbReference type="InterPro" id="IPR036523">
    <property type="entry name" value="SurE-like_sf"/>
</dbReference>
<feature type="domain" description="Survival protein SurE-like phosphatase/nucleotidase" evidence="5">
    <location>
        <begin position="7"/>
        <end position="187"/>
    </location>
</feature>
<dbReference type="EMBL" id="REGA01000007">
    <property type="protein sequence ID" value="RQG94869.1"/>
    <property type="molecule type" value="Genomic_DNA"/>
</dbReference>
<accession>A0A3N6P8B5</accession>
<dbReference type="GO" id="GO:0000166">
    <property type="term" value="F:nucleotide binding"/>
    <property type="evidence" value="ECO:0007669"/>
    <property type="project" value="UniProtKB-KW"/>
</dbReference>
<name>A0A3N6P8B5_NATCH</name>
<protein>
    <recommendedName>
        <fullName evidence="4">5'-nucleotidase SurE</fullName>
        <ecNumber evidence="4">3.1.3.5</ecNumber>
    </recommendedName>
    <alternativeName>
        <fullName evidence="4">Nucleoside 5'-monophosphate phosphohydrolase</fullName>
    </alternativeName>
</protein>
<keyword evidence="2 4" id="KW-0479">Metal-binding</keyword>
<feature type="binding site" evidence="4">
    <location>
        <position position="12"/>
    </location>
    <ligand>
        <name>a divalent metal cation</name>
        <dbReference type="ChEBI" id="CHEBI:60240"/>
    </ligand>
</feature>
<dbReference type="GO" id="GO:0046872">
    <property type="term" value="F:metal ion binding"/>
    <property type="evidence" value="ECO:0007669"/>
    <property type="project" value="UniProtKB-UniRule"/>
</dbReference>
<dbReference type="Pfam" id="PF01975">
    <property type="entry name" value="SurE"/>
    <property type="match status" value="1"/>
</dbReference>
<dbReference type="Proteomes" id="UP000282323">
    <property type="component" value="Unassembled WGS sequence"/>
</dbReference>
<dbReference type="Gene3D" id="3.40.1210.10">
    <property type="entry name" value="Survival protein SurE-like phosphatase/nucleotidase"/>
    <property type="match status" value="1"/>
</dbReference>
<evidence type="ECO:0000256" key="1">
    <source>
        <dbReference type="ARBA" id="ARBA00011062"/>
    </source>
</evidence>
<evidence type="ECO:0000313" key="7">
    <source>
        <dbReference type="Proteomes" id="UP000282323"/>
    </source>
</evidence>
<feature type="binding site" evidence="4">
    <location>
        <position position="13"/>
    </location>
    <ligand>
        <name>a divalent metal cation</name>
        <dbReference type="ChEBI" id="CHEBI:60240"/>
    </ligand>
</feature>
<dbReference type="GO" id="GO:0008253">
    <property type="term" value="F:5'-nucleotidase activity"/>
    <property type="evidence" value="ECO:0007669"/>
    <property type="project" value="UniProtKB-UniRule"/>
</dbReference>
<evidence type="ECO:0000256" key="2">
    <source>
        <dbReference type="ARBA" id="ARBA00022723"/>
    </source>
</evidence>
<comment type="subcellular location">
    <subcellularLocation>
        <location evidence="4">Cytoplasm</location>
    </subcellularLocation>
</comment>
<dbReference type="EC" id="3.1.3.5" evidence="4"/>
<dbReference type="HAMAP" id="MF_00060">
    <property type="entry name" value="SurE"/>
    <property type="match status" value="1"/>
</dbReference>
<dbReference type="InterPro" id="IPR002828">
    <property type="entry name" value="SurE-like_Pase/nucleotidase"/>
</dbReference>
<dbReference type="PANTHER" id="PTHR30457">
    <property type="entry name" value="5'-NUCLEOTIDASE SURE"/>
    <property type="match status" value="1"/>
</dbReference>
<keyword evidence="4" id="KW-0963">Cytoplasm</keyword>
<dbReference type="OrthoDB" id="26873at2157"/>
<gene>
    <name evidence="4 6" type="primary">surE</name>
    <name evidence="6" type="ORF">EA473_10245</name>
</gene>
<evidence type="ECO:0000313" key="6">
    <source>
        <dbReference type="EMBL" id="RQG94869.1"/>
    </source>
</evidence>
<feature type="binding site" evidence="4">
    <location>
        <position position="91"/>
    </location>
    <ligand>
        <name>a divalent metal cation</name>
        <dbReference type="ChEBI" id="CHEBI:60240"/>
    </ligand>
</feature>
<evidence type="ECO:0000259" key="5">
    <source>
        <dbReference type="Pfam" id="PF01975"/>
    </source>
</evidence>
<dbReference type="RefSeq" id="WP_124195529.1">
    <property type="nucleotide sequence ID" value="NZ_REGA01000007.1"/>
</dbReference>
<evidence type="ECO:0000256" key="4">
    <source>
        <dbReference type="HAMAP-Rule" id="MF_00060"/>
    </source>
</evidence>
<comment type="function">
    <text evidence="4">Nucleotidase that shows phosphatase activity on nucleoside 5'-monophosphates.</text>
</comment>
<dbReference type="InterPro" id="IPR030048">
    <property type="entry name" value="SurE"/>
</dbReference>
<evidence type="ECO:0000256" key="3">
    <source>
        <dbReference type="ARBA" id="ARBA00022801"/>
    </source>
</evidence>
<keyword evidence="4" id="KW-0547">Nucleotide-binding</keyword>
<feature type="binding site" evidence="4">
    <location>
        <position position="43"/>
    </location>
    <ligand>
        <name>a divalent metal cation</name>
        <dbReference type="ChEBI" id="CHEBI:60240"/>
    </ligand>
</feature>
<comment type="similarity">
    <text evidence="1 4">Belongs to the SurE nucleotidase family.</text>
</comment>
<keyword evidence="7" id="KW-1185">Reference proteome</keyword>
<sequence>MSDEPKIILTNDDGIESPGLQTLWESLSTVGTVTAVAPKSNQSAVGRSMSGRVGIEEHELGYVVDGTPADCVVAGVRSLVPNADLVVSGVNIGANLGSYSIGRSGTVSAAVEAAYFGVPAIAASLYLPESEDETGITGNTIAMGGSIEPELLSEANDATTHLIDHLTGSGAFESIDYLNVNAPSPFVDASPTMELTTPSPTYLMDAKRENDEVIISDRVWERMANGDLPDRVGTDRQVVMDGNVSVTPLSIEYSTERHETLESVSDSYARN</sequence>
<comment type="caution">
    <text evidence="6">The sequence shown here is derived from an EMBL/GenBank/DDBJ whole genome shotgun (WGS) entry which is preliminary data.</text>
</comment>
<dbReference type="GO" id="GO:0005737">
    <property type="term" value="C:cytoplasm"/>
    <property type="evidence" value="ECO:0007669"/>
    <property type="project" value="UniProtKB-SubCell"/>
</dbReference>
<dbReference type="PANTHER" id="PTHR30457:SF0">
    <property type="entry name" value="PHOSPHATASE, PUTATIVE (AFU_ORTHOLOGUE AFUA_4G01070)-RELATED"/>
    <property type="match status" value="1"/>
</dbReference>